<dbReference type="Pfam" id="PF06197">
    <property type="entry name" value="DUF998"/>
    <property type="match status" value="1"/>
</dbReference>
<feature type="transmembrane region" description="Helical" evidence="1">
    <location>
        <begin position="114"/>
        <end position="133"/>
    </location>
</feature>
<dbReference type="Proteomes" id="UP000611640">
    <property type="component" value="Chromosome"/>
</dbReference>
<dbReference type="KEGG" id="atl:Athai_41880"/>
<reference evidence="2 3" key="1">
    <citation type="submission" date="2020-08" db="EMBL/GenBank/DDBJ databases">
        <title>Whole genome shotgun sequence of Actinocatenispora thailandica NBRC 105041.</title>
        <authorList>
            <person name="Komaki H."/>
            <person name="Tamura T."/>
        </authorList>
    </citation>
    <scope>NUCLEOTIDE SEQUENCE [LARGE SCALE GENOMIC DNA]</scope>
    <source>
        <strain evidence="2 3">NBRC 105041</strain>
    </source>
</reference>
<feature type="transmembrane region" description="Helical" evidence="1">
    <location>
        <begin position="81"/>
        <end position="102"/>
    </location>
</feature>
<evidence type="ECO:0000313" key="3">
    <source>
        <dbReference type="Proteomes" id="UP000611640"/>
    </source>
</evidence>
<evidence type="ECO:0008006" key="4">
    <source>
        <dbReference type="Google" id="ProtNLM"/>
    </source>
</evidence>
<keyword evidence="3" id="KW-1185">Reference proteome</keyword>
<feature type="transmembrane region" description="Helical" evidence="1">
    <location>
        <begin position="139"/>
        <end position="163"/>
    </location>
</feature>
<keyword evidence="1" id="KW-0472">Membrane</keyword>
<organism evidence="2 3">
    <name type="scientific">Actinocatenispora thailandica</name>
    <dbReference type="NCBI Taxonomy" id="227318"/>
    <lineage>
        <taxon>Bacteria</taxon>
        <taxon>Bacillati</taxon>
        <taxon>Actinomycetota</taxon>
        <taxon>Actinomycetes</taxon>
        <taxon>Micromonosporales</taxon>
        <taxon>Micromonosporaceae</taxon>
        <taxon>Actinocatenispora</taxon>
    </lineage>
</organism>
<proteinExistence type="predicted"/>
<feature type="transmembrane region" description="Helical" evidence="1">
    <location>
        <begin position="206"/>
        <end position="227"/>
    </location>
</feature>
<dbReference type="AlphaFoldDB" id="A0A7R7DRS1"/>
<name>A0A7R7DRS1_9ACTN</name>
<dbReference type="RefSeq" id="WP_203963024.1">
    <property type="nucleotide sequence ID" value="NZ_AP023355.1"/>
</dbReference>
<keyword evidence="1" id="KW-1133">Transmembrane helix</keyword>
<evidence type="ECO:0000313" key="2">
    <source>
        <dbReference type="EMBL" id="BCJ36685.1"/>
    </source>
</evidence>
<feature type="transmembrane region" description="Helical" evidence="1">
    <location>
        <begin position="175"/>
        <end position="194"/>
    </location>
</feature>
<keyword evidence="1" id="KW-0812">Transmembrane</keyword>
<evidence type="ECO:0000256" key="1">
    <source>
        <dbReference type="SAM" id="Phobius"/>
    </source>
</evidence>
<feature type="transmembrane region" description="Helical" evidence="1">
    <location>
        <begin position="25"/>
        <end position="49"/>
    </location>
</feature>
<protein>
    <recommendedName>
        <fullName evidence="4">DUF998 domain-containing protein</fullName>
    </recommendedName>
</protein>
<sequence>MTITTDSTAPRAGAATPVPARRPGAAYLALGALLGPALCTVAWIVLGLVSPGYSIGGDWISPYSAIAQPISGLGMGATAAYMNPAFVLSGLVGVAGVAGVLARVRRSGRRALRWVALVLLAASPAGLVVAGLFPLDSPVLHLAGGTMLLGLPVLGFLVAGSYLRGAAGWARFGRLLMLVASPLTLALFVLYSATFDHSVVAAGHGVAGLTQRLLCVEIFGWYAALGWRAFRRR</sequence>
<gene>
    <name evidence="2" type="ORF">Athai_41880</name>
</gene>
<dbReference type="InterPro" id="IPR009339">
    <property type="entry name" value="DUF998"/>
</dbReference>
<accession>A0A7R7DRS1</accession>
<dbReference type="EMBL" id="AP023355">
    <property type="protein sequence ID" value="BCJ36685.1"/>
    <property type="molecule type" value="Genomic_DNA"/>
</dbReference>